<protein>
    <submittedName>
        <fullName evidence="1">Uncharacterized protein</fullName>
    </submittedName>
</protein>
<proteinExistence type="predicted"/>
<name>A0AAU9XFX3_9CNID</name>
<gene>
    <name evidence="1" type="ORF">PMEA_00023304</name>
</gene>
<evidence type="ECO:0000313" key="1">
    <source>
        <dbReference type="EMBL" id="CAH3147135.1"/>
    </source>
</evidence>
<keyword evidence="2" id="KW-1185">Reference proteome</keyword>
<reference evidence="1 2" key="1">
    <citation type="submission" date="2022-05" db="EMBL/GenBank/DDBJ databases">
        <authorList>
            <consortium name="Genoscope - CEA"/>
            <person name="William W."/>
        </authorList>
    </citation>
    <scope>NUCLEOTIDE SEQUENCE [LARGE SCALE GENOMIC DNA]</scope>
</reference>
<sequence length="197" mass="22778">MLCMLRDKATYVTLFQKMTAKMPGLKVFLQAYSTDGEKPLRQALGQELERSISQAVTDVIVNDIFGSEALVYVSNERLYRSKLEELKQKWDNTELADMRREPRFSSYFLKCKADKIGNHVSAKVSNDAEFGDEVRCNNVSESGYAVMKHWQNFESKDMSTFVDDVKELVKKQRSDVQRAFLGLHSLYIVRPEYQDHV</sequence>
<dbReference type="EMBL" id="CALNXJ010000042">
    <property type="protein sequence ID" value="CAH3147135.1"/>
    <property type="molecule type" value="Genomic_DNA"/>
</dbReference>
<accession>A0AAU9XFX3</accession>
<comment type="caution">
    <text evidence="1">The sequence shown here is derived from an EMBL/GenBank/DDBJ whole genome shotgun (WGS) entry which is preliminary data.</text>
</comment>
<evidence type="ECO:0000313" key="2">
    <source>
        <dbReference type="Proteomes" id="UP001159428"/>
    </source>
</evidence>
<organism evidence="1 2">
    <name type="scientific">Pocillopora meandrina</name>
    <dbReference type="NCBI Taxonomy" id="46732"/>
    <lineage>
        <taxon>Eukaryota</taxon>
        <taxon>Metazoa</taxon>
        <taxon>Cnidaria</taxon>
        <taxon>Anthozoa</taxon>
        <taxon>Hexacorallia</taxon>
        <taxon>Scleractinia</taxon>
        <taxon>Astrocoeniina</taxon>
        <taxon>Pocilloporidae</taxon>
        <taxon>Pocillopora</taxon>
    </lineage>
</organism>
<dbReference type="AlphaFoldDB" id="A0AAU9XFX3"/>
<dbReference type="Proteomes" id="UP001159428">
    <property type="component" value="Unassembled WGS sequence"/>
</dbReference>